<feature type="region of interest" description="Disordered" evidence="1">
    <location>
        <begin position="230"/>
        <end position="278"/>
    </location>
</feature>
<dbReference type="GO" id="GO:0007142">
    <property type="term" value="P:male meiosis II"/>
    <property type="evidence" value="ECO:0007669"/>
    <property type="project" value="InterPro"/>
</dbReference>
<evidence type="ECO:0000313" key="2">
    <source>
        <dbReference type="EMBL" id="WOG91833.1"/>
    </source>
</evidence>
<protein>
    <recommendedName>
        <fullName evidence="4">Protein JASON-like</fullName>
    </recommendedName>
</protein>
<feature type="region of interest" description="Disordered" evidence="1">
    <location>
        <begin position="41"/>
        <end position="94"/>
    </location>
</feature>
<reference evidence="2" key="1">
    <citation type="journal article" date="2016" name="Nat. Genet.">
        <title>A high-quality carrot genome assembly provides new insights into carotenoid accumulation and asterid genome evolution.</title>
        <authorList>
            <person name="Iorizzo M."/>
            <person name="Ellison S."/>
            <person name="Senalik D."/>
            <person name="Zeng P."/>
            <person name="Satapoomin P."/>
            <person name="Huang J."/>
            <person name="Bowman M."/>
            <person name="Iovene M."/>
            <person name="Sanseverino W."/>
            <person name="Cavagnaro P."/>
            <person name="Yildiz M."/>
            <person name="Macko-Podgorni A."/>
            <person name="Moranska E."/>
            <person name="Grzebelus E."/>
            <person name="Grzebelus D."/>
            <person name="Ashrafi H."/>
            <person name="Zheng Z."/>
            <person name="Cheng S."/>
            <person name="Spooner D."/>
            <person name="Van Deynze A."/>
            <person name="Simon P."/>
        </authorList>
    </citation>
    <scope>NUCLEOTIDE SEQUENCE</scope>
    <source>
        <tissue evidence="2">Leaf</tissue>
    </source>
</reference>
<organism evidence="2 3">
    <name type="scientific">Daucus carota subsp. sativus</name>
    <name type="common">Carrot</name>
    <dbReference type="NCBI Taxonomy" id="79200"/>
    <lineage>
        <taxon>Eukaryota</taxon>
        <taxon>Viridiplantae</taxon>
        <taxon>Streptophyta</taxon>
        <taxon>Embryophyta</taxon>
        <taxon>Tracheophyta</taxon>
        <taxon>Spermatophyta</taxon>
        <taxon>Magnoliopsida</taxon>
        <taxon>eudicotyledons</taxon>
        <taxon>Gunneridae</taxon>
        <taxon>Pentapetalae</taxon>
        <taxon>asterids</taxon>
        <taxon>campanulids</taxon>
        <taxon>Apiales</taxon>
        <taxon>Apiaceae</taxon>
        <taxon>Apioideae</taxon>
        <taxon>Scandiceae</taxon>
        <taxon>Daucinae</taxon>
        <taxon>Daucus</taxon>
        <taxon>Daucus sect. Daucus</taxon>
    </lineage>
</organism>
<evidence type="ECO:0000256" key="1">
    <source>
        <dbReference type="SAM" id="MobiDB-lite"/>
    </source>
</evidence>
<reference evidence="2" key="2">
    <citation type="submission" date="2022-03" db="EMBL/GenBank/DDBJ databases">
        <title>Draft title - Genomic analysis of global carrot germplasm unveils the trajectory of domestication and the origin of high carotenoid orange carrot.</title>
        <authorList>
            <person name="Iorizzo M."/>
            <person name="Ellison S."/>
            <person name="Senalik D."/>
            <person name="Macko-Podgorni A."/>
            <person name="Grzebelus D."/>
            <person name="Bostan H."/>
            <person name="Rolling W."/>
            <person name="Curaba J."/>
            <person name="Simon P."/>
        </authorList>
    </citation>
    <scope>NUCLEOTIDE SEQUENCE</scope>
    <source>
        <tissue evidence="2">Leaf</tissue>
    </source>
</reference>
<evidence type="ECO:0008006" key="4">
    <source>
        <dbReference type="Google" id="ProtNLM"/>
    </source>
</evidence>
<sequence length="489" mass="54225">MPKTKLAEMLTSLCKFLASFYRSTMACLFNWLRIRVVRARPSSPPISQPNTESAVSRNRKRLKHSPVSQGSDGSPGTEERCNLLDSPRQDPDFEGLRDEAKFLKACGTIPATPADIHKPSIMLNNLSPSGFSDSSEFNSLLPNTSPQNLNLEMEPDHDCTPNKQCKDWVTCSASSAHDPNSCIRNGQMIFTSAEKNDVDKFDTSVHVFTGETTSVHSRNKSVRFNCPTGTSLSSLGSSSSGSYTHSIEKSESPDDERRSKLSPNPTPLKLSDDMQTPGTVFPSHIGKIVVGKNPRIRTQYVQAVGNEIEDFSHLRGLRNHELNPDQQSAHLIKPSEQANISTTDSEVKKADIATPSSEVSMFISSVEEEMKVEPSLSCCMKPLPFNQCANNQWVVNFNSEDTYFGHNPGDRPIFGTVAAPWNEDDSSLISLKSWDGNGIPNSTTKYKEDQKVSWHATPFEERLEKALSEKHVITQRRNLFNGTPCQDLN</sequence>
<feature type="compositionally biased region" description="Basic and acidic residues" evidence="1">
    <location>
        <begin position="77"/>
        <end position="94"/>
    </location>
</feature>
<dbReference type="AlphaFoldDB" id="A0AAF0WP05"/>
<accession>A0AAF0WP05</accession>
<dbReference type="Proteomes" id="UP000077755">
    <property type="component" value="Chromosome 3"/>
</dbReference>
<gene>
    <name evidence="2" type="ORF">DCAR_0311088</name>
</gene>
<evidence type="ECO:0000313" key="3">
    <source>
        <dbReference type="Proteomes" id="UP000077755"/>
    </source>
</evidence>
<dbReference type="EMBL" id="CP093345">
    <property type="protein sequence ID" value="WOG91833.1"/>
    <property type="molecule type" value="Genomic_DNA"/>
</dbReference>
<keyword evidence="3" id="KW-1185">Reference proteome</keyword>
<feature type="compositionally biased region" description="Low complexity" evidence="1">
    <location>
        <begin position="230"/>
        <end position="242"/>
    </location>
</feature>
<dbReference type="PANTHER" id="PTHR33318">
    <property type="entry name" value="ASPARTYL/GLUTAMYL-TRNA(ASN/GLN) AMIDOTRANSFERASE SUBUNIT"/>
    <property type="match status" value="1"/>
</dbReference>
<dbReference type="PANTHER" id="PTHR33318:SF7">
    <property type="entry name" value="PROTEIN JASON"/>
    <property type="match status" value="1"/>
</dbReference>
<name>A0AAF0WP05_DAUCS</name>
<dbReference type="InterPro" id="IPR039300">
    <property type="entry name" value="JASON"/>
</dbReference>
<proteinExistence type="predicted"/>
<feature type="compositionally biased region" description="Basic and acidic residues" evidence="1">
    <location>
        <begin position="246"/>
        <end position="259"/>
    </location>
</feature>